<evidence type="ECO:0000256" key="7">
    <source>
        <dbReference type="ARBA" id="ARBA00022777"/>
    </source>
</evidence>
<protein>
    <recommendedName>
        <fullName evidence="3">non-specific serine/threonine protein kinase</fullName>
        <ecNumber evidence="3">2.7.11.1</ecNumber>
    </recommendedName>
</protein>
<dbReference type="PANTHER" id="PTHR43895:SF65">
    <property type="entry name" value="CBL-INTERACTING PROTEIN KINASE 21"/>
    <property type="match status" value="1"/>
</dbReference>
<evidence type="ECO:0000256" key="12">
    <source>
        <dbReference type="PROSITE-ProRule" id="PRU10141"/>
    </source>
</evidence>
<dbReference type="PANTHER" id="PTHR43895">
    <property type="entry name" value="CALCIUM/CALMODULIN-DEPENDENT PROTEIN KINASE KINASE-RELATED"/>
    <property type="match status" value="1"/>
</dbReference>
<evidence type="ECO:0000256" key="9">
    <source>
        <dbReference type="ARBA" id="ARBA00023211"/>
    </source>
</evidence>
<evidence type="ECO:0000259" key="16">
    <source>
        <dbReference type="PROSITE" id="PS50816"/>
    </source>
</evidence>
<dbReference type="InterPro" id="IPR008271">
    <property type="entry name" value="Ser/Thr_kinase_AS"/>
</dbReference>
<accession>A0A8K0MNI8</accession>
<dbReference type="Gene3D" id="3.30.200.20">
    <property type="entry name" value="Phosphorylase Kinase, domain 1"/>
    <property type="match status" value="1"/>
</dbReference>
<dbReference type="GO" id="GO:0007165">
    <property type="term" value="P:signal transduction"/>
    <property type="evidence" value="ECO:0007669"/>
    <property type="project" value="InterPro"/>
</dbReference>
<comment type="caution">
    <text evidence="17">The sequence shown here is derived from an EMBL/GenBank/DDBJ whole genome shotgun (WGS) entry which is preliminary data.</text>
</comment>
<comment type="catalytic activity">
    <reaction evidence="10">
        <text>L-threonyl-[protein] + ATP = O-phospho-L-threonyl-[protein] + ADP + H(+)</text>
        <dbReference type="Rhea" id="RHEA:46608"/>
        <dbReference type="Rhea" id="RHEA-COMP:11060"/>
        <dbReference type="Rhea" id="RHEA-COMP:11605"/>
        <dbReference type="ChEBI" id="CHEBI:15378"/>
        <dbReference type="ChEBI" id="CHEBI:30013"/>
        <dbReference type="ChEBI" id="CHEBI:30616"/>
        <dbReference type="ChEBI" id="CHEBI:61977"/>
        <dbReference type="ChEBI" id="CHEBI:456216"/>
        <dbReference type="EC" id="2.7.11.1"/>
    </reaction>
</comment>
<dbReference type="Gene3D" id="1.10.510.10">
    <property type="entry name" value="Transferase(Phosphotransferase) domain 1"/>
    <property type="match status" value="1"/>
</dbReference>
<keyword evidence="4 13" id="KW-0723">Serine/threonine-protein kinase</keyword>
<evidence type="ECO:0000256" key="10">
    <source>
        <dbReference type="ARBA" id="ARBA00047899"/>
    </source>
</evidence>
<gene>
    <name evidence="17" type="ORF">FNV43_RR03259</name>
</gene>
<dbReference type="GO" id="GO:0004674">
    <property type="term" value="F:protein serine/threonine kinase activity"/>
    <property type="evidence" value="ECO:0007669"/>
    <property type="project" value="UniProtKB-KW"/>
</dbReference>
<sequence>MGFANNIGKYQLGRTIGEGTFAKVKLAVDTTNGQYVAIKTIDKHMVMESDLKSQAWILFVVQREIRTMKLLHHPNIVRIHEVIGTKTKIYIVMEYVSGGQLSDKLSYAEKLSEVEARKVFQQLIDAVDYCHNKGVYHRDLKPENLLLDSKGNLKVSDFGLSALHKPGDLLSTACGSPSYVAPELLVHKGYDGAAADVWSCGVILFELLSGYLPFDDRNLINLYKKITKADYACPQWFTESQRKLISKILEPNPRRRMTIPEITESEWFQTDYMPTCVNESDEKINFDDVNAAFDSTEEDREMKPPKSPSFINAFQLIAMSNHLDLSGLFVEEDDKQKTMLGSEHTFNETIKKIEAAAIDVSLSVQRMNNFKIKMHPKQKMTRCCKSYFDLSAEVIEVAPTNCVVEISKSAGQLGVYTEFCKSLSSLLAEKSDISTQIQETEDTIICSKSIKESSEETYPKDNKVHGGHSSS</sequence>
<dbReference type="Gene3D" id="3.30.310.80">
    <property type="entry name" value="Kinase associated domain 1, KA1"/>
    <property type="match status" value="1"/>
</dbReference>
<name>A0A8K0MNI8_9ROSA</name>
<dbReference type="SUPFAM" id="SSF56112">
    <property type="entry name" value="Protein kinase-like (PK-like)"/>
    <property type="match status" value="1"/>
</dbReference>
<evidence type="ECO:0000256" key="3">
    <source>
        <dbReference type="ARBA" id="ARBA00012513"/>
    </source>
</evidence>
<evidence type="ECO:0000256" key="8">
    <source>
        <dbReference type="ARBA" id="ARBA00022840"/>
    </source>
</evidence>
<dbReference type="PROSITE" id="PS00108">
    <property type="entry name" value="PROTEIN_KINASE_ST"/>
    <property type="match status" value="1"/>
</dbReference>
<organism evidence="17 18">
    <name type="scientific">Rhamnella rubrinervis</name>
    <dbReference type="NCBI Taxonomy" id="2594499"/>
    <lineage>
        <taxon>Eukaryota</taxon>
        <taxon>Viridiplantae</taxon>
        <taxon>Streptophyta</taxon>
        <taxon>Embryophyta</taxon>
        <taxon>Tracheophyta</taxon>
        <taxon>Spermatophyta</taxon>
        <taxon>Magnoliopsida</taxon>
        <taxon>eudicotyledons</taxon>
        <taxon>Gunneridae</taxon>
        <taxon>Pentapetalae</taxon>
        <taxon>rosids</taxon>
        <taxon>fabids</taxon>
        <taxon>Rosales</taxon>
        <taxon>Rhamnaceae</taxon>
        <taxon>rhamnoid group</taxon>
        <taxon>Rhamneae</taxon>
        <taxon>Rhamnella</taxon>
    </lineage>
</organism>
<dbReference type="FunFam" id="3.30.200.20:FF:000096">
    <property type="entry name" value="Non-specific serine/threonine protein kinase"/>
    <property type="match status" value="1"/>
</dbReference>
<dbReference type="CDD" id="cd12195">
    <property type="entry name" value="CIPK_C"/>
    <property type="match status" value="1"/>
</dbReference>
<comment type="catalytic activity">
    <reaction evidence="11">
        <text>L-seryl-[protein] + ATP = O-phospho-L-seryl-[protein] + ADP + H(+)</text>
        <dbReference type="Rhea" id="RHEA:17989"/>
        <dbReference type="Rhea" id="RHEA-COMP:9863"/>
        <dbReference type="Rhea" id="RHEA-COMP:11604"/>
        <dbReference type="ChEBI" id="CHEBI:15378"/>
        <dbReference type="ChEBI" id="CHEBI:29999"/>
        <dbReference type="ChEBI" id="CHEBI:30616"/>
        <dbReference type="ChEBI" id="CHEBI:83421"/>
        <dbReference type="ChEBI" id="CHEBI:456216"/>
        <dbReference type="EC" id="2.7.11.1"/>
    </reaction>
</comment>
<evidence type="ECO:0000259" key="15">
    <source>
        <dbReference type="PROSITE" id="PS50011"/>
    </source>
</evidence>
<feature type="domain" description="NAF" evidence="16">
    <location>
        <begin position="306"/>
        <end position="330"/>
    </location>
</feature>
<evidence type="ECO:0000256" key="4">
    <source>
        <dbReference type="ARBA" id="ARBA00022527"/>
    </source>
</evidence>
<dbReference type="InterPro" id="IPR018451">
    <property type="entry name" value="NAF/FISL_domain"/>
</dbReference>
<evidence type="ECO:0000256" key="13">
    <source>
        <dbReference type="RuleBase" id="RU000304"/>
    </source>
</evidence>
<dbReference type="EMBL" id="VOIH02000002">
    <property type="protein sequence ID" value="KAF3452826.1"/>
    <property type="molecule type" value="Genomic_DNA"/>
</dbReference>
<dbReference type="InterPro" id="IPR000719">
    <property type="entry name" value="Prot_kinase_dom"/>
</dbReference>
<dbReference type="GO" id="GO:0005524">
    <property type="term" value="F:ATP binding"/>
    <property type="evidence" value="ECO:0007669"/>
    <property type="project" value="UniProtKB-UniRule"/>
</dbReference>
<evidence type="ECO:0000256" key="11">
    <source>
        <dbReference type="ARBA" id="ARBA00048679"/>
    </source>
</evidence>
<dbReference type="PROSITE" id="PS50011">
    <property type="entry name" value="PROTEIN_KINASE_DOM"/>
    <property type="match status" value="1"/>
</dbReference>
<feature type="domain" description="Protein kinase" evidence="15">
    <location>
        <begin position="10"/>
        <end position="268"/>
    </location>
</feature>
<dbReference type="PROSITE" id="PS50816">
    <property type="entry name" value="NAF"/>
    <property type="match status" value="1"/>
</dbReference>
<comment type="similarity">
    <text evidence="2">Belongs to the protein kinase superfamily. CAMK Ser/Thr protein kinase family. SNF1 subfamily.</text>
</comment>
<evidence type="ECO:0000256" key="6">
    <source>
        <dbReference type="ARBA" id="ARBA00022741"/>
    </source>
</evidence>
<feature type="compositionally biased region" description="Basic and acidic residues" evidence="14">
    <location>
        <begin position="451"/>
        <end position="464"/>
    </location>
</feature>
<keyword evidence="7" id="KW-0418">Kinase</keyword>
<dbReference type="EC" id="2.7.11.1" evidence="3"/>
<dbReference type="InterPro" id="IPR017441">
    <property type="entry name" value="Protein_kinase_ATP_BS"/>
</dbReference>
<proteinExistence type="inferred from homology"/>
<evidence type="ECO:0000256" key="14">
    <source>
        <dbReference type="SAM" id="MobiDB-lite"/>
    </source>
</evidence>
<keyword evidence="5" id="KW-0808">Transferase</keyword>
<keyword evidence="9" id="KW-0464">Manganese</keyword>
<dbReference type="InterPro" id="IPR004041">
    <property type="entry name" value="NAF_dom"/>
</dbReference>
<feature type="binding site" evidence="12">
    <location>
        <position position="39"/>
    </location>
    <ligand>
        <name>ATP</name>
        <dbReference type="ChEBI" id="CHEBI:30616"/>
    </ligand>
</feature>
<dbReference type="AlphaFoldDB" id="A0A8K0MNI8"/>
<dbReference type="FunFam" id="1.10.510.10:FF:000279">
    <property type="entry name" value="Non-specific serine/threonine protein kinase"/>
    <property type="match status" value="1"/>
</dbReference>
<keyword evidence="18" id="KW-1185">Reference proteome</keyword>
<feature type="region of interest" description="Disordered" evidence="14">
    <location>
        <begin position="451"/>
        <end position="471"/>
    </location>
</feature>
<keyword evidence="8 12" id="KW-0067">ATP-binding</keyword>
<evidence type="ECO:0000256" key="1">
    <source>
        <dbReference type="ARBA" id="ARBA00001936"/>
    </source>
</evidence>
<evidence type="ECO:0000313" key="17">
    <source>
        <dbReference type="EMBL" id="KAF3452826.1"/>
    </source>
</evidence>
<dbReference type="Pfam" id="PF00069">
    <property type="entry name" value="Pkinase"/>
    <property type="match status" value="1"/>
</dbReference>
<dbReference type="FunFam" id="3.30.310.80:FF:000005">
    <property type="entry name" value="Non-specific serine/threonine protein kinase"/>
    <property type="match status" value="1"/>
</dbReference>
<dbReference type="OrthoDB" id="193931at2759"/>
<dbReference type="PROSITE" id="PS00107">
    <property type="entry name" value="PROTEIN_KINASE_ATP"/>
    <property type="match status" value="1"/>
</dbReference>
<evidence type="ECO:0000256" key="5">
    <source>
        <dbReference type="ARBA" id="ARBA00022679"/>
    </source>
</evidence>
<keyword evidence="6 12" id="KW-0547">Nucleotide-binding</keyword>
<dbReference type="Pfam" id="PF03822">
    <property type="entry name" value="NAF"/>
    <property type="match status" value="1"/>
</dbReference>
<dbReference type="InterPro" id="IPR011009">
    <property type="entry name" value="Kinase-like_dom_sf"/>
</dbReference>
<comment type="cofactor">
    <cofactor evidence="1">
        <name>Mn(2+)</name>
        <dbReference type="ChEBI" id="CHEBI:29035"/>
    </cofactor>
</comment>
<dbReference type="SMART" id="SM00220">
    <property type="entry name" value="S_TKc"/>
    <property type="match status" value="1"/>
</dbReference>
<evidence type="ECO:0000256" key="2">
    <source>
        <dbReference type="ARBA" id="ARBA00006234"/>
    </source>
</evidence>
<evidence type="ECO:0000313" key="18">
    <source>
        <dbReference type="Proteomes" id="UP000796880"/>
    </source>
</evidence>
<dbReference type="Proteomes" id="UP000796880">
    <property type="component" value="Unassembled WGS sequence"/>
</dbReference>
<reference evidence="17" key="1">
    <citation type="submission" date="2020-03" db="EMBL/GenBank/DDBJ databases">
        <title>A high-quality chromosome-level genome assembly of a woody plant with both climbing and erect habits, Rhamnella rubrinervis.</title>
        <authorList>
            <person name="Lu Z."/>
            <person name="Yang Y."/>
            <person name="Zhu X."/>
            <person name="Sun Y."/>
        </authorList>
    </citation>
    <scope>NUCLEOTIDE SEQUENCE</scope>
    <source>
        <strain evidence="17">BYM</strain>
        <tissue evidence="17">Leaf</tissue>
    </source>
</reference>